<keyword evidence="2" id="KW-1185">Reference proteome</keyword>
<dbReference type="EMBL" id="JBHUMF010000015">
    <property type="protein sequence ID" value="MFD2680544.1"/>
    <property type="molecule type" value="Genomic_DNA"/>
</dbReference>
<accession>A0ABW5RRC4</accession>
<gene>
    <name evidence="1" type="ORF">ACFSUL_07215</name>
</gene>
<evidence type="ECO:0000313" key="2">
    <source>
        <dbReference type="Proteomes" id="UP001597506"/>
    </source>
</evidence>
<sequence>MTAPYRCPNCKTNRSRFNIIPQVAQSVKLDPNSGEVIEQYDSGQLDPFHLPYKGPENKIQCAACGLVEDEQTFKKFGESGR</sequence>
<organism evidence="1 2">
    <name type="scientific">Bacillus seohaeanensis</name>
    <dbReference type="NCBI Taxonomy" id="284580"/>
    <lineage>
        <taxon>Bacteria</taxon>
        <taxon>Bacillati</taxon>
        <taxon>Bacillota</taxon>
        <taxon>Bacilli</taxon>
        <taxon>Bacillales</taxon>
        <taxon>Bacillaceae</taxon>
        <taxon>Bacillus</taxon>
    </lineage>
</organism>
<protein>
    <submittedName>
        <fullName evidence="1">DNA alkylation repair protein</fullName>
    </submittedName>
</protein>
<comment type="caution">
    <text evidence="1">The sequence shown here is derived from an EMBL/GenBank/DDBJ whole genome shotgun (WGS) entry which is preliminary data.</text>
</comment>
<dbReference type="Proteomes" id="UP001597506">
    <property type="component" value="Unassembled WGS sequence"/>
</dbReference>
<evidence type="ECO:0000313" key="1">
    <source>
        <dbReference type="EMBL" id="MFD2680544.1"/>
    </source>
</evidence>
<dbReference type="RefSeq" id="WP_377934029.1">
    <property type="nucleotide sequence ID" value="NZ_JBHUMF010000015.1"/>
</dbReference>
<name>A0ABW5RRC4_9BACI</name>
<proteinExistence type="predicted"/>
<reference evidence="2" key="1">
    <citation type="journal article" date="2019" name="Int. J. Syst. Evol. Microbiol.">
        <title>The Global Catalogue of Microorganisms (GCM) 10K type strain sequencing project: providing services to taxonomists for standard genome sequencing and annotation.</title>
        <authorList>
            <consortium name="The Broad Institute Genomics Platform"/>
            <consortium name="The Broad Institute Genome Sequencing Center for Infectious Disease"/>
            <person name="Wu L."/>
            <person name="Ma J."/>
        </authorList>
    </citation>
    <scope>NUCLEOTIDE SEQUENCE [LARGE SCALE GENOMIC DNA]</scope>
    <source>
        <strain evidence="2">KCTC 3913</strain>
    </source>
</reference>